<protein>
    <submittedName>
        <fullName evidence="2">Uncharacterized protein</fullName>
    </submittedName>
</protein>
<evidence type="ECO:0000313" key="3">
    <source>
        <dbReference type="Proteomes" id="UP000217790"/>
    </source>
</evidence>
<dbReference type="EMBL" id="KZ293654">
    <property type="protein sequence ID" value="PBK94276.1"/>
    <property type="molecule type" value="Genomic_DNA"/>
</dbReference>
<dbReference type="Proteomes" id="UP000217790">
    <property type="component" value="Unassembled WGS sequence"/>
</dbReference>
<evidence type="ECO:0000313" key="2">
    <source>
        <dbReference type="EMBL" id="PBK94276.1"/>
    </source>
</evidence>
<feature type="transmembrane region" description="Helical" evidence="1">
    <location>
        <begin position="53"/>
        <end position="71"/>
    </location>
</feature>
<organism evidence="2 3">
    <name type="scientific">Armillaria gallica</name>
    <name type="common">Bulbous honey fungus</name>
    <name type="synonym">Armillaria bulbosa</name>
    <dbReference type="NCBI Taxonomy" id="47427"/>
    <lineage>
        <taxon>Eukaryota</taxon>
        <taxon>Fungi</taxon>
        <taxon>Dikarya</taxon>
        <taxon>Basidiomycota</taxon>
        <taxon>Agaricomycotina</taxon>
        <taxon>Agaricomycetes</taxon>
        <taxon>Agaricomycetidae</taxon>
        <taxon>Agaricales</taxon>
        <taxon>Marasmiineae</taxon>
        <taxon>Physalacriaceae</taxon>
        <taxon>Armillaria</taxon>
    </lineage>
</organism>
<keyword evidence="1" id="KW-1133">Transmembrane helix</keyword>
<proteinExistence type="predicted"/>
<dbReference type="AlphaFoldDB" id="A0A2H3E3M0"/>
<sequence length="154" mass="16322">MTRASGGLGVHRSHVSQPKEWEIHNSGMAGLLGSRVDWGRPMLDIGGGSSFNVWKDVAVMSLLAIGILIFVPPSSSTLPAFQCPPYTSSFSRILPPDTLRALHQNTTVPTGTIVTLVIIIVASSIFDSSSCAKMVADVDCPDGLHTVVVCQCCL</sequence>
<accession>A0A2H3E3M0</accession>
<reference evidence="3" key="1">
    <citation type="journal article" date="2017" name="Nat. Ecol. Evol.">
        <title>Genome expansion and lineage-specific genetic innovations in the forest pathogenic fungi Armillaria.</title>
        <authorList>
            <person name="Sipos G."/>
            <person name="Prasanna A.N."/>
            <person name="Walter M.C."/>
            <person name="O'Connor E."/>
            <person name="Balint B."/>
            <person name="Krizsan K."/>
            <person name="Kiss B."/>
            <person name="Hess J."/>
            <person name="Varga T."/>
            <person name="Slot J."/>
            <person name="Riley R."/>
            <person name="Boka B."/>
            <person name="Rigling D."/>
            <person name="Barry K."/>
            <person name="Lee J."/>
            <person name="Mihaltcheva S."/>
            <person name="LaButti K."/>
            <person name="Lipzen A."/>
            <person name="Waldron R."/>
            <person name="Moloney N.M."/>
            <person name="Sperisen C."/>
            <person name="Kredics L."/>
            <person name="Vagvoelgyi C."/>
            <person name="Patrignani A."/>
            <person name="Fitzpatrick D."/>
            <person name="Nagy I."/>
            <person name="Doyle S."/>
            <person name="Anderson J.B."/>
            <person name="Grigoriev I.V."/>
            <person name="Gueldener U."/>
            <person name="Muensterkoetter M."/>
            <person name="Nagy L.G."/>
        </authorList>
    </citation>
    <scope>NUCLEOTIDE SEQUENCE [LARGE SCALE GENOMIC DNA]</scope>
    <source>
        <strain evidence="3">Ar21-2</strain>
    </source>
</reference>
<keyword evidence="1" id="KW-0472">Membrane</keyword>
<dbReference type="InParanoid" id="A0A2H3E3M0"/>
<keyword evidence="1" id="KW-0812">Transmembrane</keyword>
<feature type="transmembrane region" description="Helical" evidence="1">
    <location>
        <begin position="108"/>
        <end position="126"/>
    </location>
</feature>
<evidence type="ECO:0000256" key="1">
    <source>
        <dbReference type="SAM" id="Phobius"/>
    </source>
</evidence>
<gene>
    <name evidence="2" type="ORF">ARMGADRAFT_1078974</name>
</gene>
<keyword evidence="3" id="KW-1185">Reference proteome</keyword>
<name>A0A2H3E3M0_ARMGA</name>